<dbReference type="EMBL" id="DF820455">
    <property type="protein sequence ID" value="GAK49853.1"/>
    <property type="molecule type" value="Genomic_DNA"/>
</dbReference>
<dbReference type="HOGENOM" id="CLU_1088438_0_0_0"/>
<gene>
    <name evidence="1" type="ORF">U14_01077</name>
</gene>
<proteinExistence type="predicted"/>
<dbReference type="STRING" id="1499966.U14_01077"/>
<keyword evidence="2" id="KW-1185">Reference proteome</keyword>
<evidence type="ECO:0000313" key="2">
    <source>
        <dbReference type="Proteomes" id="UP000030700"/>
    </source>
</evidence>
<dbReference type="AlphaFoldDB" id="A0A0S6VR95"/>
<organism evidence="1">
    <name type="scientific">Candidatus Moduliflexus flocculans</name>
    <dbReference type="NCBI Taxonomy" id="1499966"/>
    <lineage>
        <taxon>Bacteria</taxon>
        <taxon>Candidatus Moduliflexota</taxon>
        <taxon>Candidatus Moduliflexia</taxon>
        <taxon>Candidatus Moduliflexales</taxon>
        <taxon>Candidatus Moduliflexaceae</taxon>
    </lineage>
</organism>
<reference evidence="1" key="1">
    <citation type="journal article" date="2015" name="PeerJ">
        <title>First genomic representation of candidate bacterial phylum KSB3 points to enhanced environmental sensing as a trigger of wastewater bulking.</title>
        <authorList>
            <person name="Sekiguchi Y."/>
            <person name="Ohashi A."/>
            <person name="Parks D.H."/>
            <person name="Yamauchi T."/>
            <person name="Tyson G.W."/>
            <person name="Hugenholtz P."/>
        </authorList>
    </citation>
    <scope>NUCLEOTIDE SEQUENCE [LARGE SCALE GENOMIC DNA]</scope>
</reference>
<dbReference type="Proteomes" id="UP000030700">
    <property type="component" value="Unassembled WGS sequence"/>
</dbReference>
<name>A0A0S6VR95_9BACT</name>
<evidence type="ECO:0008006" key="3">
    <source>
        <dbReference type="Google" id="ProtNLM"/>
    </source>
</evidence>
<accession>A0A0S6VR95</accession>
<evidence type="ECO:0000313" key="1">
    <source>
        <dbReference type="EMBL" id="GAK49853.1"/>
    </source>
</evidence>
<sequence>MKLSTKIILTTGVVAIVLGVSIIHAISKKIDPITDAIKLILESFKTQKITTEYKTYATEIKGTNRLQLATLKTQEIFTRTENLDYVWGLLKFSASVEISAPVEYTFYLELNDGWKFLINDPGNTQVTALDVYVLAPPIQANAPAIHVSEWQIKDGETSVMIDEGEMKNNLIRELETICQGGIREKIEQVRPTVRDEVSTFVTTWFVENRFKDSPIKPRVAGVYFEDEALPSNVAALLKLSQTETIQQTPNAGQNL</sequence>
<protein>
    <recommendedName>
        <fullName evidence="3">DUF4230 domain-containing protein</fullName>
    </recommendedName>
</protein>